<keyword evidence="11" id="KW-1185">Reference proteome</keyword>
<protein>
    <submittedName>
        <fullName evidence="10">Voltage-gated potassium channel</fullName>
    </submittedName>
</protein>
<organism evidence="10 11">
    <name type="scientific">Methylobacterium goesingense</name>
    <dbReference type="NCBI Taxonomy" id="243690"/>
    <lineage>
        <taxon>Bacteria</taxon>
        <taxon>Pseudomonadati</taxon>
        <taxon>Pseudomonadota</taxon>
        <taxon>Alphaproteobacteria</taxon>
        <taxon>Hyphomicrobiales</taxon>
        <taxon>Methylobacteriaceae</taxon>
        <taxon>Methylobacterium</taxon>
    </lineage>
</organism>
<keyword evidence="6 8" id="KW-0472">Membrane</keyword>
<dbReference type="PANTHER" id="PTHR11537">
    <property type="entry name" value="VOLTAGE-GATED POTASSIUM CHANNEL"/>
    <property type="match status" value="1"/>
</dbReference>
<accession>A0ABV2LDH5</accession>
<keyword evidence="4 8" id="KW-1133">Transmembrane helix</keyword>
<dbReference type="Pfam" id="PF07885">
    <property type="entry name" value="Ion_trans_2"/>
    <property type="match status" value="1"/>
</dbReference>
<sequence length="256" mass="27913">MRPLSTGLAGLYEGSTDRAHRFRYGLLVFDIGTVIWVVATSFLPRHAWIEGVDVGLGLVVLLDFLARLAISRDRFGEFRHLSTWADIAAVVSFLAPVVGEGVGFLRILRTLRLLRTYQLLDRMRADSALFRDNEDAILAGTNLAVFVFVMTGIVYATQHGSNPAIGNAVDALYFTVTSLTTTGYGDITLPGTSGRLISVAVMIFGVTLFLRLAQVLFRPPKVRFPCPACGLQRHEADAVHCKACGTRLAIPDEGSD</sequence>
<feature type="transmembrane region" description="Helical" evidence="8">
    <location>
        <begin position="196"/>
        <end position="213"/>
    </location>
</feature>
<dbReference type="SUPFAM" id="SSF81324">
    <property type="entry name" value="Voltage-gated potassium channels"/>
    <property type="match status" value="1"/>
</dbReference>
<feature type="domain" description="Potassium channel" evidence="9">
    <location>
        <begin position="144"/>
        <end position="217"/>
    </location>
</feature>
<name>A0ABV2LDH5_9HYPH</name>
<dbReference type="Proteomes" id="UP001549145">
    <property type="component" value="Unassembled WGS sequence"/>
</dbReference>
<evidence type="ECO:0000256" key="5">
    <source>
        <dbReference type="ARBA" id="ARBA00023065"/>
    </source>
</evidence>
<keyword evidence="2" id="KW-0813">Transport</keyword>
<keyword evidence="3 8" id="KW-0812">Transmembrane</keyword>
<evidence type="ECO:0000256" key="8">
    <source>
        <dbReference type="SAM" id="Phobius"/>
    </source>
</evidence>
<keyword evidence="5" id="KW-0406">Ion transport</keyword>
<dbReference type="Gene3D" id="1.20.120.350">
    <property type="entry name" value="Voltage-gated potassium channels. Chain C"/>
    <property type="match status" value="1"/>
</dbReference>
<dbReference type="InterPro" id="IPR028325">
    <property type="entry name" value="VG_K_chnl"/>
</dbReference>
<feature type="transmembrane region" description="Helical" evidence="8">
    <location>
        <begin position="24"/>
        <end position="42"/>
    </location>
</feature>
<evidence type="ECO:0000259" key="9">
    <source>
        <dbReference type="Pfam" id="PF07885"/>
    </source>
</evidence>
<dbReference type="RefSeq" id="WP_238281624.1">
    <property type="nucleotide sequence ID" value="NZ_BPQL01000131.1"/>
</dbReference>
<proteinExistence type="predicted"/>
<evidence type="ECO:0000256" key="1">
    <source>
        <dbReference type="ARBA" id="ARBA00004141"/>
    </source>
</evidence>
<evidence type="ECO:0000313" key="10">
    <source>
        <dbReference type="EMBL" id="MET3694785.1"/>
    </source>
</evidence>
<keyword evidence="7 10" id="KW-0407">Ion channel</keyword>
<evidence type="ECO:0000256" key="6">
    <source>
        <dbReference type="ARBA" id="ARBA00023136"/>
    </source>
</evidence>
<dbReference type="PANTHER" id="PTHR11537:SF254">
    <property type="entry name" value="POTASSIUM VOLTAGE-GATED CHANNEL PROTEIN SHAB"/>
    <property type="match status" value="1"/>
</dbReference>
<comment type="caution">
    <text evidence="10">The sequence shown here is derived from an EMBL/GenBank/DDBJ whole genome shotgun (WGS) entry which is preliminary data.</text>
</comment>
<gene>
    <name evidence="10" type="ORF">ABID43_004348</name>
</gene>
<evidence type="ECO:0000256" key="3">
    <source>
        <dbReference type="ARBA" id="ARBA00022692"/>
    </source>
</evidence>
<evidence type="ECO:0000256" key="4">
    <source>
        <dbReference type="ARBA" id="ARBA00022989"/>
    </source>
</evidence>
<dbReference type="GO" id="GO:0034220">
    <property type="term" value="P:monoatomic ion transmembrane transport"/>
    <property type="evidence" value="ECO:0007669"/>
    <property type="project" value="UniProtKB-KW"/>
</dbReference>
<evidence type="ECO:0000313" key="11">
    <source>
        <dbReference type="Proteomes" id="UP001549145"/>
    </source>
</evidence>
<comment type="subcellular location">
    <subcellularLocation>
        <location evidence="1">Membrane</location>
        <topology evidence="1">Multi-pass membrane protein</topology>
    </subcellularLocation>
</comment>
<evidence type="ECO:0000256" key="2">
    <source>
        <dbReference type="ARBA" id="ARBA00022448"/>
    </source>
</evidence>
<evidence type="ECO:0000256" key="7">
    <source>
        <dbReference type="ARBA" id="ARBA00023303"/>
    </source>
</evidence>
<dbReference type="InterPro" id="IPR013099">
    <property type="entry name" value="K_chnl_dom"/>
</dbReference>
<feature type="transmembrane region" description="Helical" evidence="8">
    <location>
        <begin position="87"/>
        <end position="108"/>
    </location>
</feature>
<dbReference type="EMBL" id="JBEPMM010000018">
    <property type="protein sequence ID" value="MET3694785.1"/>
    <property type="molecule type" value="Genomic_DNA"/>
</dbReference>
<dbReference type="InterPro" id="IPR027359">
    <property type="entry name" value="Volt_channel_dom_sf"/>
</dbReference>
<feature type="transmembrane region" description="Helical" evidence="8">
    <location>
        <begin position="136"/>
        <end position="157"/>
    </location>
</feature>
<dbReference type="Gene3D" id="1.10.287.70">
    <property type="match status" value="1"/>
</dbReference>
<reference evidence="10 11" key="1">
    <citation type="submission" date="2024-06" db="EMBL/GenBank/DDBJ databases">
        <title>Genomic Encyclopedia of Type Strains, Phase IV (KMG-IV): sequencing the most valuable type-strain genomes for metagenomic binning, comparative biology and taxonomic classification.</title>
        <authorList>
            <person name="Goeker M."/>
        </authorList>
    </citation>
    <scope>NUCLEOTIDE SEQUENCE [LARGE SCALE GENOMIC DNA]</scope>
    <source>
        <strain evidence="10 11">DSM 21331</strain>
    </source>
</reference>